<evidence type="ECO:0000313" key="1">
    <source>
        <dbReference type="EMBL" id="GAA4029169.1"/>
    </source>
</evidence>
<evidence type="ECO:0000313" key="2">
    <source>
        <dbReference type="Proteomes" id="UP001501747"/>
    </source>
</evidence>
<dbReference type="EMBL" id="BAABAL010000019">
    <property type="protein sequence ID" value="GAA4029169.1"/>
    <property type="molecule type" value="Genomic_DNA"/>
</dbReference>
<dbReference type="Proteomes" id="UP001501747">
    <property type="component" value="Unassembled WGS sequence"/>
</dbReference>
<comment type="caution">
    <text evidence="1">The sequence shown here is derived from an EMBL/GenBank/DDBJ whole genome shotgun (WGS) entry which is preliminary data.</text>
</comment>
<reference evidence="2" key="1">
    <citation type="journal article" date="2019" name="Int. J. Syst. Evol. Microbiol.">
        <title>The Global Catalogue of Microorganisms (GCM) 10K type strain sequencing project: providing services to taxonomists for standard genome sequencing and annotation.</title>
        <authorList>
            <consortium name="The Broad Institute Genomics Platform"/>
            <consortium name="The Broad Institute Genome Sequencing Center for Infectious Disease"/>
            <person name="Wu L."/>
            <person name="Ma J."/>
        </authorList>
    </citation>
    <scope>NUCLEOTIDE SEQUENCE [LARGE SCALE GENOMIC DNA]</scope>
    <source>
        <strain evidence="2">JCM 17342</strain>
    </source>
</reference>
<keyword evidence="2" id="KW-1185">Reference proteome</keyword>
<dbReference type="InterPro" id="IPR024520">
    <property type="entry name" value="DUF3558"/>
</dbReference>
<accession>A0ABP7TPX0</accession>
<gene>
    <name evidence="1" type="ORF">GCM10022247_62780</name>
</gene>
<sequence>MSDGVATVHLVRSPARTVWTAIALSGAFLLAGCGSQADLAKVNHPRTVVPAKVVQKPQPNTPPRPVEPVFAPERLRAVDPCALMDTQTLSAFGVPASSRAVALSDCGNYMKDGAGKRLSITLRLGQNVLISDTAKTTKLAGLTTVESTSTTTCFVKSVVQEGSVVLGIVAQVDYEGDSCDVGRRLNESAINRIRTNAPLRPQGNKGSLTSVDPCAIFSPVTATEVLGGTPSMTPYDLYRCNWRRDSLSFGIEFAENTDPKNSSANKKAEVVTIEGVTAYQRKDDSFGNSCKIEWLHKATTDGKGEVATVSVDNTKKGVDIDLCAKATTVAKALVPKLPKP</sequence>
<proteinExistence type="predicted"/>
<protein>
    <submittedName>
        <fullName evidence="1">DUF3558 domain-containing protein</fullName>
    </submittedName>
</protein>
<organism evidence="1 2">
    <name type="scientific">Allokutzneria multivorans</name>
    <dbReference type="NCBI Taxonomy" id="1142134"/>
    <lineage>
        <taxon>Bacteria</taxon>
        <taxon>Bacillati</taxon>
        <taxon>Actinomycetota</taxon>
        <taxon>Actinomycetes</taxon>
        <taxon>Pseudonocardiales</taxon>
        <taxon>Pseudonocardiaceae</taxon>
        <taxon>Allokutzneria</taxon>
    </lineage>
</organism>
<dbReference type="Pfam" id="PF12079">
    <property type="entry name" value="DUF3558"/>
    <property type="match status" value="1"/>
</dbReference>
<name>A0ABP7TPX0_9PSEU</name>